<keyword evidence="6" id="KW-0521">NADP</keyword>
<evidence type="ECO:0000256" key="9">
    <source>
        <dbReference type="ARBA" id="ARBA00048205"/>
    </source>
</evidence>
<dbReference type="GO" id="GO:0050660">
    <property type="term" value="F:flavin adenine dinucleotide binding"/>
    <property type="evidence" value="ECO:0007669"/>
    <property type="project" value="InterPro"/>
</dbReference>
<dbReference type="Pfam" id="PF01207">
    <property type="entry name" value="Dus"/>
    <property type="match status" value="1"/>
</dbReference>
<feature type="binding site" evidence="13">
    <location>
        <position position="70"/>
    </location>
    <ligand>
        <name>FMN</name>
        <dbReference type="ChEBI" id="CHEBI:58210"/>
    </ligand>
</feature>
<dbReference type="PIRSF" id="PIRSF006621">
    <property type="entry name" value="Dus"/>
    <property type="match status" value="1"/>
</dbReference>
<feature type="active site" description="Proton donor" evidence="12">
    <location>
        <position position="101"/>
    </location>
</feature>
<feature type="binding site" evidence="13">
    <location>
        <position position="140"/>
    </location>
    <ligand>
        <name>FMN</name>
        <dbReference type="ChEBI" id="CHEBI:58210"/>
    </ligand>
</feature>
<accession>A0A7C4RQE6</accession>
<organism evidence="15">
    <name type="scientific">Desulfatirhabdium butyrativorans</name>
    <dbReference type="NCBI Taxonomy" id="340467"/>
    <lineage>
        <taxon>Bacteria</taxon>
        <taxon>Pseudomonadati</taxon>
        <taxon>Thermodesulfobacteriota</taxon>
        <taxon>Desulfobacteria</taxon>
        <taxon>Desulfobacterales</taxon>
        <taxon>Desulfatirhabdiaceae</taxon>
        <taxon>Desulfatirhabdium</taxon>
    </lineage>
</organism>
<feature type="binding site" evidence="13">
    <location>
        <begin position="225"/>
        <end position="226"/>
    </location>
    <ligand>
        <name>FMN</name>
        <dbReference type="ChEBI" id="CHEBI:58210"/>
    </ligand>
</feature>
<comment type="similarity">
    <text evidence="11">Belongs to the dus family.</text>
</comment>
<dbReference type="GO" id="GO:0000049">
    <property type="term" value="F:tRNA binding"/>
    <property type="evidence" value="ECO:0007669"/>
    <property type="project" value="UniProtKB-KW"/>
</dbReference>
<sequence length="317" mass="34457">MHIGSIILSHPTVLAPLAGITDLPFRLVVKRQGCGMVCSEMISANALVRNSRKTLAMLDTTAEEYPLSIQLFGADPAVMADAAARVAESGGAAIIDINFGCSVKKVVKTGAGVALMREPQRARALLRAVRTAVATPVTIKIRSGWDPSGDQALEIARIGQEEGIDALAVHPRTATQGFSGKADWRIIARIKKAVDIPVIGNGDILQAEDALTMMEQTRCDAVMVGRAAMGNPWIFDQIHRRLRGEPEMPISPSHRKDLMVAYVQAVIAYRGESHGCRMLRSRLGWFSRGMRNGAVFREAIRRLETEAQAIDLIRSVL</sequence>
<keyword evidence="7" id="KW-0694">RNA-binding</keyword>
<keyword evidence="2" id="KW-0820">tRNA-binding</keyword>
<gene>
    <name evidence="15" type="primary">dusB</name>
    <name evidence="15" type="ORF">ENS29_01185</name>
</gene>
<dbReference type="EC" id="1.3.1.-" evidence="11"/>
<evidence type="ECO:0000256" key="11">
    <source>
        <dbReference type="PIRNR" id="PIRNR006621"/>
    </source>
</evidence>
<dbReference type="InterPro" id="IPR035587">
    <property type="entry name" value="DUS-like_FMN-bd"/>
</dbReference>
<dbReference type="Gene3D" id="3.20.20.70">
    <property type="entry name" value="Aldolase class I"/>
    <property type="match status" value="1"/>
</dbReference>
<feature type="binding site" evidence="13">
    <location>
        <position position="170"/>
    </location>
    <ligand>
        <name>FMN</name>
        <dbReference type="ChEBI" id="CHEBI:58210"/>
    </ligand>
</feature>
<keyword evidence="3 11" id="KW-0285">Flavoprotein</keyword>
<comment type="caution">
    <text evidence="15">The sequence shown here is derived from an EMBL/GenBank/DDBJ whole genome shotgun (WGS) entry which is preliminary data.</text>
</comment>
<keyword evidence="4 11" id="KW-0288">FMN</keyword>
<evidence type="ECO:0000256" key="7">
    <source>
        <dbReference type="ARBA" id="ARBA00022884"/>
    </source>
</evidence>
<dbReference type="InterPro" id="IPR001269">
    <property type="entry name" value="DUS_fam"/>
</dbReference>
<evidence type="ECO:0000256" key="12">
    <source>
        <dbReference type="PIRSR" id="PIRSR006621-1"/>
    </source>
</evidence>
<dbReference type="InterPro" id="IPR024036">
    <property type="entry name" value="tRNA-dHydroUridine_Synthase_C"/>
</dbReference>
<dbReference type="EMBL" id="DSUH01000026">
    <property type="protein sequence ID" value="HGU31452.1"/>
    <property type="molecule type" value="Genomic_DNA"/>
</dbReference>
<evidence type="ECO:0000256" key="5">
    <source>
        <dbReference type="ARBA" id="ARBA00022694"/>
    </source>
</evidence>
<dbReference type="InterPro" id="IPR013785">
    <property type="entry name" value="Aldolase_TIM"/>
</dbReference>
<dbReference type="NCBIfam" id="TIGR00737">
    <property type="entry name" value="nifR3_yhdG"/>
    <property type="match status" value="1"/>
</dbReference>
<name>A0A7C4RQE6_9BACT</name>
<evidence type="ECO:0000259" key="14">
    <source>
        <dbReference type="Pfam" id="PF01207"/>
    </source>
</evidence>
<dbReference type="InterPro" id="IPR004652">
    <property type="entry name" value="DusB-like"/>
</dbReference>
<dbReference type="GO" id="GO:0017150">
    <property type="term" value="F:tRNA dihydrouridine synthase activity"/>
    <property type="evidence" value="ECO:0007669"/>
    <property type="project" value="InterPro"/>
</dbReference>
<comment type="catalytic activity">
    <reaction evidence="9">
        <text>a 5,6-dihydrouridine in tRNA + NADP(+) = a uridine in tRNA + NADPH + H(+)</text>
        <dbReference type="Rhea" id="RHEA:23624"/>
        <dbReference type="Rhea" id="RHEA-COMP:13339"/>
        <dbReference type="Rhea" id="RHEA-COMP:13887"/>
        <dbReference type="ChEBI" id="CHEBI:15378"/>
        <dbReference type="ChEBI" id="CHEBI:57783"/>
        <dbReference type="ChEBI" id="CHEBI:58349"/>
        <dbReference type="ChEBI" id="CHEBI:65315"/>
        <dbReference type="ChEBI" id="CHEBI:74443"/>
    </reaction>
</comment>
<reference evidence="15" key="1">
    <citation type="journal article" date="2020" name="mSystems">
        <title>Genome- and Community-Level Interaction Insights into Carbon Utilization and Element Cycling Functions of Hydrothermarchaeota in Hydrothermal Sediment.</title>
        <authorList>
            <person name="Zhou Z."/>
            <person name="Liu Y."/>
            <person name="Xu W."/>
            <person name="Pan J."/>
            <person name="Luo Z.H."/>
            <person name="Li M."/>
        </authorList>
    </citation>
    <scope>NUCLEOTIDE SEQUENCE [LARGE SCALE GENOMIC DNA]</scope>
    <source>
        <strain evidence="15">SpSt-477</strain>
    </source>
</reference>
<evidence type="ECO:0000256" key="6">
    <source>
        <dbReference type="ARBA" id="ARBA00022857"/>
    </source>
</evidence>
<dbReference type="PANTHER" id="PTHR45846">
    <property type="entry name" value="TRNA-DIHYDROURIDINE(47) SYNTHASE [NAD(P)(+)]-LIKE"/>
    <property type="match status" value="1"/>
</dbReference>
<evidence type="ECO:0000256" key="4">
    <source>
        <dbReference type="ARBA" id="ARBA00022643"/>
    </source>
</evidence>
<feature type="domain" description="DUS-like FMN-binding" evidence="14">
    <location>
        <begin position="14"/>
        <end position="309"/>
    </location>
</feature>
<dbReference type="PANTHER" id="PTHR45846:SF1">
    <property type="entry name" value="TRNA-DIHYDROURIDINE(47) SYNTHASE [NAD(P)(+)]-LIKE"/>
    <property type="match status" value="1"/>
</dbReference>
<dbReference type="Gene3D" id="1.10.1200.80">
    <property type="entry name" value="Putative flavin oxidoreducatase, domain 2"/>
    <property type="match status" value="1"/>
</dbReference>
<evidence type="ECO:0000313" key="15">
    <source>
        <dbReference type="EMBL" id="HGU31452.1"/>
    </source>
</evidence>
<dbReference type="SUPFAM" id="SSF51395">
    <property type="entry name" value="FMN-linked oxidoreductases"/>
    <property type="match status" value="1"/>
</dbReference>
<keyword evidence="8 11" id="KW-0560">Oxidoreductase</keyword>
<comment type="cofactor">
    <cofactor evidence="11 13">
        <name>FMN</name>
        <dbReference type="ChEBI" id="CHEBI:58210"/>
    </cofactor>
</comment>
<dbReference type="AlphaFoldDB" id="A0A7C4RQE6"/>
<evidence type="ECO:0000256" key="1">
    <source>
        <dbReference type="ARBA" id="ARBA00002790"/>
    </source>
</evidence>
<comment type="catalytic activity">
    <reaction evidence="10">
        <text>a 5,6-dihydrouridine in tRNA + NAD(+) = a uridine in tRNA + NADH + H(+)</text>
        <dbReference type="Rhea" id="RHEA:54452"/>
        <dbReference type="Rhea" id="RHEA-COMP:13339"/>
        <dbReference type="Rhea" id="RHEA-COMP:13887"/>
        <dbReference type="ChEBI" id="CHEBI:15378"/>
        <dbReference type="ChEBI" id="CHEBI:57540"/>
        <dbReference type="ChEBI" id="CHEBI:57945"/>
        <dbReference type="ChEBI" id="CHEBI:65315"/>
        <dbReference type="ChEBI" id="CHEBI:74443"/>
    </reaction>
</comment>
<evidence type="ECO:0000256" key="8">
    <source>
        <dbReference type="ARBA" id="ARBA00023002"/>
    </source>
</evidence>
<keyword evidence="13" id="KW-0547">Nucleotide-binding</keyword>
<evidence type="ECO:0000256" key="2">
    <source>
        <dbReference type="ARBA" id="ARBA00022555"/>
    </source>
</evidence>
<comment type="function">
    <text evidence="1 11">Catalyzes the synthesis of 5,6-dihydrouridine (D), a modified base found in the D-loop of most tRNAs, via the reduction of the C5-C6 double bond in target uridines.</text>
</comment>
<evidence type="ECO:0000256" key="13">
    <source>
        <dbReference type="PIRSR" id="PIRSR006621-2"/>
    </source>
</evidence>
<evidence type="ECO:0000256" key="3">
    <source>
        <dbReference type="ARBA" id="ARBA00022630"/>
    </source>
</evidence>
<proteinExistence type="inferred from homology"/>
<evidence type="ECO:0000256" key="10">
    <source>
        <dbReference type="ARBA" id="ARBA00048802"/>
    </source>
</evidence>
<protein>
    <recommendedName>
        <fullName evidence="11">tRNA-dihydrouridine synthase</fullName>
        <ecNumber evidence="11">1.3.1.-</ecNumber>
    </recommendedName>
</protein>
<keyword evidence="5 11" id="KW-0819">tRNA processing</keyword>
<dbReference type="CDD" id="cd02801">
    <property type="entry name" value="DUS_like_FMN"/>
    <property type="match status" value="1"/>
</dbReference>